<evidence type="ECO:0000256" key="2">
    <source>
        <dbReference type="ARBA" id="ARBA00022898"/>
    </source>
</evidence>
<dbReference type="AlphaFoldDB" id="A0A1R3SSU7"/>
<reference evidence="4 5" key="1">
    <citation type="submission" date="2016-08" db="EMBL/GenBank/DDBJ databases">
        <authorList>
            <person name="Seilhamer J.J."/>
        </authorList>
    </citation>
    <scope>NUCLEOTIDE SEQUENCE [LARGE SCALE GENOMIC DNA]</scope>
    <source>
        <strain evidence="4">M3/6</strain>
    </source>
</reference>
<dbReference type="Gene3D" id="3.40.50.1100">
    <property type="match status" value="2"/>
</dbReference>
<dbReference type="EMBL" id="LT605205">
    <property type="protein sequence ID" value="SCD19416.1"/>
    <property type="molecule type" value="Genomic_DNA"/>
</dbReference>
<organism evidence="4 5">
    <name type="scientific">Proteiniphilum saccharofermentans</name>
    <dbReference type="NCBI Taxonomy" id="1642647"/>
    <lineage>
        <taxon>Bacteria</taxon>
        <taxon>Pseudomonadati</taxon>
        <taxon>Bacteroidota</taxon>
        <taxon>Bacteroidia</taxon>
        <taxon>Bacteroidales</taxon>
        <taxon>Dysgonomonadaceae</taxon>
        <taxon>Proteiniphilum</taxon>
    </lineage>
</organism>
<evidence type="ECO:0000313" key="4">
    <source>
        <dbReference type="EMBL" id="SCD19416.1"/>
    </source>
</evidence>
<dbReference type="Proteomes" id="UP000187464">
    <property type="component" value="Chromosome I"/>
</dbReference>
<dbReference type="InterPro" id="IPR001926">
    <property type="entry name" value="TrpB-like_PALP"/>
</dbReference>
<proteinExistence type="predicted"/>
<evidence type="ECO:0000313" key="5">
    <source>
        <dbReference type="Proteomes" id="UP000187464"/>
    </source>
</evidence>
<dbReference type="STRING" id="1642647.PSM36_0586"/>
<accession>A0A1R3SSU7</accession>
<name>A0A1R3SSU7_9BACT</name>
<protein>
    <submittedName>
        <fullName evidence="4">Threonine synthase</fullName>
    </submittedName>
</protein>
<dbReference type="RefSeq" id="WP_076928709.1">
    <property type="nucleotide sequence ID" value="NZ_LT605205.1"/>
</dbReference>
<dbReference type="InterPro" id="IPR036052">
    <property type="entry name" value="TrpB-like_PALP_sf"/>
</dbReference>
<evidence type="ECO:0000256" key="1">
    <source>
        <dbReference type="ARBA" id="ARBA00001933"/>
    </source>
</evidence>
<comment type="cofactor">
    <cofactor evidence="1">
        <name>pyridoxal 5'-phosphate</name>
        <dbReference type="ChEBI" id="CHEBI:597326"/>
    </cofactor>
</comment>
<keyword evidence="5" id="KW-1185">Reference proteome</keyword>
<gene>
    <name evidence="4" type="ORF">PSM36_0586</name>
</gene>
<feature type="domain" description="Tryptophan synthase beta chain-like PALP" evidence="3">
    <location>
        <begin position="82"/>
        <end position="396"/>
    </location>
</feature>
<keyword evidence="2" id="KW-0663">Pyridoxal phosphate</keyword>
<evidence type="ECO:0000259" key="3">
    <source>
        <dbReference type="Pfam" id="PF00291"/>
    </source>
</evidence>
<dbReference type="KEGG" id="psac:PSM36_0586"/>
<dbReference type="SUPFAM" id="SSF53686">
    <property type="entry name" value="Tryptophan synthase beta subunit-like PLP-dependent enzymes"/>
    <property type="match status" value="1"/>
</dbReference>
<dbReference type="Pfam" id="PF00291">
    <property type="entry name" value="PALP"/>
    <property type="match status" value="1"/>
</dbReference>
<sequence>MLRIKIQHKYHLACTQCGHVTPNFWTWFEQNQQCPKCGSKHSEVWYNRRYQRLSRLIGRRAPNSFWHYFPFLPLLRRRHIISKGEGAIPVERWTFLEEFAKKKYGLDLNVHVYRNDLNGGTGTFKDIAASLAASLFNEIGIDQYCIASTGNSATAYAKYLSLAKVNCSVFMPEDAIKTSEATISSYGQQVFRVMGDYAKAKEIAAGYAKLHNIPISTGNIDPIRVEAKKTMVFEWLRQMDKFPDVYIQAVSGGTGPIAIDKGIREIKHVYPELKNPRFLLVQTDGCDPMVQAWEDAEAAGFPEGFEKKYPIIDNPQTEVPTLATGNPATYPIVAKLVKESGGSFLRMHEKKLVPVGKLTAYEQKVIPGPASAVSIAGFFVALRKNLIKNGETVLLNIGEGPNRAPYFLEQMIYTSHNVYNVDECAPHSIGDYRSQLWNEVMRE</sequence>